<comment type="caution">
    <text evidence="2">The sequence shown here is derived from an EMBL/GenBank/DDBJ whole genome shotgun (WGS) entry which is preliminary data.</text>
</comment>
<gene>
    <name evidence="2" type="ORF">APLA_LOCUS9973</name>
</gene>
<protein>
    <submittedName>
        <fullName evidence="2">Uncharacterized protein</fullName>
    </submittedName>
</protein>
<keyword evidence="1" id="KW-0175">Coiled coil</keyword>
<feature type="coiled-coil region" evidence="1">
    <location>
        <begin position="30"/>
        <end position="235"/>
    </location>
</feature>
<proteinExistence type="predicted"/>
<sequence>MESKPDENTIALDSRLQNILNTLSRCKIDFTNESEECRKLREANSRLELELREVRELEKSHRYHLVSSREMIGNLQETVSQLVYLKRDVKRLKDQISSKEAGLIDLEKEKNNALQKHNENVIKLRAAYEKQIEDLKADSKREIQQIQHECDAQVAQFTCVIEELKAKMREIEAENRDKISVVVLEYEEKLQREVAQGAQLREQLARETTRTDLNIDAYRRRLEELEEKLKQSQFKQYLENSYPSHFESQVERPYSVNREYTNYHLDINPSQDKAKLPVSSQNKAAKSTNSLQVIYYDNKTDKTPKTKTCDKKGLFHITKKRKLYNDKEFQDF</sequence>
<accession>A0A8S1A2K9</accession>
<dbReference type="EMBL" id="CADEBD010000312">
    <property type="protein sequence ID" value="CAB3242445.1"/>
    <property type="molecule type" value="Genomic_DNA"/>
</dbReference>
<reference evidence="2 3" key="1">
    <citation type="submission" date="2020-04" db="EMBL/GenBank/DDBJ databases">
        <authorList>
            <person name="Wallbank WR R."/>
            <person name="Pardo Diaz C."/>
            <person name="Kozak K."/>
            <person name="Martin S."/>
            <person name="Jiggins C."/>
            <person name="Moest M."/>
            <person name="Warren A I."/>
            <person name="Byers J.R.P. K."/>
            <person name="Montejo-Kovacevich G."/>
            <person name="Yen C E."/>
        </authorList>
    </citation>
    <scope>NUCLEOTIDE SEQUENCE [LARGE SCALE GENOMIC DNA]</scope>
</reference>
<dbReference type="AlphaFoldDB" id="A0A8S1A2K9"/>
<evidence type="ECO:0000313" key="3">
    <source>
        <dbReference type="Proteomes" id="UP000494256"/>
    </source>
</evidence>
<dbReference type="Proteomes" id="UP000494256">
    <property type="component" value="Unassembled WGS sequence"/>
</dbReference>
<name>A0A8S1A2K9_ARCPL</name>
<evidence type="ECO:0000256" key="1">
    <source>
        <dbReference type="SAM" id="Coils"/>
    </source>
</evidence>
<organism evidence="2 3">
    <name type="scientific">Arctia plantaginis</name>
    <name type="common">Wood tiger moth</name>
    <name type="synonym">Phalaena plantaginis</name>
    <dbReference type="NCBI Taxonomy" id="874455"/>
    <lineage>
        <taxon>Eukaryota</taxon>
        <taxon>Metazoa</taxon>
        <taxon>Ecdysozoa</taxon>
        <taxon>Arthropoda</taxon>
        <taxon>Hexapoda</taxon>
        <taxon>Insecta</taxon>
        <taxon>Pterygota</taxon>
        <taxon>Neoptera</taxon>
        <taxon>Endopterygota</taxon>
        <taxon>Lepidoptera</taxon>
        <taxon>Glossata</taxon>
        <taxon>Ditrysia</taxon>
        <taxon>Noctuoidea</taxon>
        <taxon>Erebidae</taxon>
        <taxon>Arctiinae</taxon>
        <taxon>Arctia</taxon>
    </lineage>
</organism>
<evidence type="ECO:0000313" key="2">
    <source>
        <dbReference type="EMBL" id="CAB3242445.1"/>
    </source>
</evidence>